<keyword evidence="6" id="KW-1185">Reference proteome</keyword>
<dbReference type="GO" id="GO:0043531">
    <property type="term" value="F:ADP binding"/>
    <property type="evidence" value="ECO:0007669"/>
    <property type="project" value="InterPro"/>
</dbReference>
<protein>
    <submittedName>
        <fullName evidence="5">CC-NBS-LRR resistance protein</fullName>
    </submittedName>
</protein>
<dbReference type="PRINTS" id="PR00364">
    <property type="entry name" value="DISEASERSIST"/>
</dbReference>
<dbReference type="AlphaFoldDB" id="A0A392MWK2"/>
<dbReference type="GO" id="GO:0006952">
    <property type="term" value="P:defense response"/>
    <property type="evidence" value="ECO:0007669"/>
    <property type="project" value="UniProtKB-KW"/>
</dbReference>
<evidence type="ECO:0000256" key="2">
    <source>
        <dbReference type="ARBA" id="ARBA00022821"/>
    </source>
</evidence>
<dbReference type="SUPFAM" id="SSF52540">
    <property type="entry name" value="P-loop containing nucleoside triphosphate hydrolases"/>
    <property type="match status" value="1"/>
</dbReference>
<dbReference type="Gene3D" id="1.10.8.430">
    <property type="entry name" value="Helical domain of apoptotic protease-activating factors"/>
    <property type="match status" value="1"/>
</dbReference>
<evidence type="ECO:0000256" key="1">
    <source>
        <dbReference type="ARBA" id="ARBA00022741"/>
    </source>
</evidence>
<dbReference type="PANTHER" id="PTHR33463:SF105">
    <property type="entry name" value="AND NB-ARC DOMAIN DISEASE RESISTANCE PROTEIN, PUTATIVE-RELATED"/>
    <property type="match status" value="1"/>
</dbReference>
<accession>A0A392MWK2</accession>
<dbReference type="InterPro" id="IPR027417">
    <property type="entry name" value="P-loop_NTPase"/>
</dbReference>
<evidence type="ECO:0000256" key="3">
    <source>
        <dbReference type="ARBA" id="ARBA00022840"/>
    </source>
</evidence>
<proteinExistence type="predicted"/>
<dbReference type="GO" id="GO:0005524">
    <property type="term" value="F:ATP binding"/>
    <property type="evidence" value="ECO:0007669"/>
    <property type="project" value="UniProtKB-KW"/>
</dbReference>
<evidence type="ECO:0000313" key="5">
    <source>
        <dbReference type="EMBL" id="MCH91683.1"/>
    </source>
</evidence>
<dbReference type="InterPro" id="IPR002182">
    <property type="entry name" value="NB-ARC"/>
</dbReference>
<name>A0A392MWK2_9FABA</name>
<dbReference type="EMBL" id="LXQA010020949">
    <property type="protein sequence ID" value="MCH91683.1"/>
    <property type="molecule type" value="Genomic_DNA"/>
</dbReference>
<keyword evidence="3" id="KW-0067">ATP-binding</keyword>
<keyword evidence="2" id="KW-0611">Plant defense</keyword>
<dbReference type="InterPro" id="IPR042197">
    <property type="entry name" value="Apaf_helical"/>
</dbReference>
<dbReference type="Pfam" id="PF00931">
    <property type="entry name" value="NB-ARC"/>
    <property type="match status" value="1"/>
</dbReference>
<keyword evidence="1" id="KW-0547">Nucleotide-binding</keyword>
<feature type="domain" description="NB-ARC" evidence="4">
    <location>
        <begin position="135"/>
        <end position="298"/>
    </location>
</feature>
<evidence type="ECO:0000313" key="6">
    <source>
        <dbReference type="Proteomes" id="UP000265520"/>
    </source>
</evidence>
<dbReference type="Proteomes" id="UP000265520">
    <property type="component" value="Unassembled WGS sequence"/>
</dbReference>
<dbReference type="FunFam" id="3.40.50.300:FF:001091">
    <property type="entry name" value="Probable disease resistance protein At1g61300"/>
    <property type="match status" value="1"/>
</dbReference>
<reference evidence="5 6" key="1">
    <citation type="journal article" date="2018" name="Front. Plant Sci.">
        <title>Red Clover (Trifolium pratense) and Zigzag Clover (T. medium) - A Picture of Genomic Similarities and Differences.</title>
        <authorList>
            <person name="Dluhosova J."/>
            <person name="Istvanek J."/>
            <person name="Nedelnik J."/>
            <person name="Repkova J."/>
        </authorList>
    </citation>
    <scope>NUCLEOTIDE SEQUENCE [LARGE SCALE GENOMIC DNA]</scope>
    <source>
        <strain evidence="6">cv. 10/8</strain>
        <tissue evidence="5">Leaf</tissue>
    </source>
</reference>
<dbReference type="PANTHER" id="PTHR33463">
    <property type="entry name" value="NB-ARC DOMAIN-CONTAINING PROTEIN-RELATED"/>
    <property type="match status" value="1"/>
</dbReference>
<dbReference type="Gene3D" id="3.40.50.300">
    <property type="entry name" value="P-loop containing nucleotide triphosphate hydrolases"/>
    <property type="match status" value="1"/>
</dbReference>
<comment type="caution">
    <text evidence="5">The sequence shown here is derived from an EMBL/GenBank/DDBJ whole genome shotgun (WGS) entry which is preliminary data.</text>
</comment>
<evidence type="ECO:0000259" key="4">
    <source>
        <dbReference type="Pfam" id="PF00931"/>
    </source>
</evidence>
<feature type="non-terminal residue" evidence="5">
    <location>
        <position position="358"/>
    </location>
</feature>
<organism evidence="5 6">
    <name type="scientific">Trifolium medium</name>
    <dbReference type="NCBI Taxonomy" id="97028"/>
    <lineage>
        <taxon>Eukaryota</taxon>
        <taxon>Viridiplantae</taxon>
        <taxon>Streptophyta</taxon>
        <taxon>Embryophyta</taxon>
        <taxon>Tracheophyta</taxon>
        <taxon>Spermatophyta</taxon>
        <taxon>Magnoliopsida</taxon>
        <taxon>eudicotyledons</taxon>
        <taxon>Gunneridae</taxon>
        <taxon>Pentapetalae</taxon>
        <taxon>rosids</taxon>
        <taxon>fabids</taxon>
        <taxon>Fabales</taxon>
        <taxon>Fabaceae</taxon>
        <taxon>Papilionoideae</taxon>
        <taxon>50 kb inversion clade</taxon>
        <taxon>NPAAA clade</taxon>
        <taxon>Hologalegina</taxon>
        <taxon>IRL clade</taxon>
        <taxon>Trifolieae</taxon>
        <taxon>Trifolium</taxon>
    </lineage>
</organism>
<sequence>MANKWLEKLIKETIEKARFVFCFTCIAKEFEEERGQHAKVAIGRNKDIQANVDFGEEKVDKIIQEDTKTKHTSFFGFCPGCIWRYKRGKKLEKDTVEIKRQIESGKKFENVKPPCRLQDVERYSNYISFKSRESEYKKLLHALKDDNNYIIGLQGMGGTGKTRLVNEVGKELKESGQFAHVIYTTVSFTSDIKKIQDDIAGPLGLKWEDYSESDRPKRLWSRLTNGEKILLILDDVRDQEPLLDFDAIGIPNWEYHKDCRVLVTTRSKQMFNKVNMDKTIELKLLSEEDTWIMFQSYADIINSSSNNVIVKGRKIAKECKGLPVAIAVIAHSLKGQQHHVDEWDVTLKSWKKPVSMQS</sequence>
<dbReference type="InterPro" id="IPR050905">
    <property type="entry name" value="Plant_NBS-LRR"/>
</dbReference>